<dbReference type="RefSeq" id="WP_072323773.1">
    <property type="nucleotide sequence ID" value="NZ_CP063231.1"/>
</dbReference>
<dbReference type="Proteomes" id="UP001056681">
    <property type="component" value="Chromosome"/>
</dbReference>
<gene>
    <name evidence="3" type="ORF">IM816_16245</name>
</gene>
<dbReference type="EMBL" id="CP063231">
    <property type="protein sequence ID" value="URL58129.1"/>
    <property type="molecule type" value="Genomic_DNA"/>
</dbReference>
<dbReference type="Gene3D" id="2.20.130.30">
    <property type="entry name" value="Protein of unknown function DUF2782"/>
    <property type="match status" value="1"/>
</dbReference>
<keyword evidence="4" id="KW-1185">Reference proteome</keyword>
<evidence type="ECO:0000313" key="3">
    <source>
        <dbReference type="EMBL" id="URL58129.1"/>
    </source>
</evidence>
<feature type="region of interest" description="Disordered" evidence="1">
    <location>
        <begin position="35"/>
        <end position="126"/>
    </location>
</feature>
<dbReference type="Pfam" id="PF11191">
    <property type="entry name" value="DUF2782"/>
    <property type="match status" value="1"/>
</dbReference>
<proteinExistence type="predicted"/>
<feature type="compositionally biased region" description="Basic and acidic residues" evidence="1">
    <location>
        <begin position="156"/>
        <end position="165"/>
    </location>
</feature>
<evidence type="ECO:0000313" key="4">
    <source>
        <dbReference type="Proteomes" id="UP001056681"/>
    </source>
</evidence>
<organism evidence="3 4">
    <name type="scientific">Luteibacter flocculans</name>
    <dbReference type="NCBI Taxonomy" id="2780091"/>
    <lineage>
        <taxon>Bacteria</taxon>
        <taxon>Pseudomonadati</taxon>
        <taxon>Pseudomonadota</taxon>
        <taxon>Gammaproteobacteria</taxon>
        <taxon>Lysobacterales</taxon>
        <taxon>Rhodanobacteraceae</taxon>
        <taxon>Luteibacter</taxon>
    </lineage>
</organism>
<feature type="region of interest" description="Disordered" evidence="1">
    <location>
        <begin position="147"/>
        <end position="167"/>
    </location>
</feature>
<accession>A0ABY4T1I5</accession>
<feature type="chain" id="PRO_5045228470" evidence="2">
    <location>
        <begin position="32"/>
        <end position="189"/>
    </location>
</feature>
<dbReference type="InterPro" id="IPR021357">
    <property type="entry name" value="DUF2782"/>
</dbReference>
<evidence type="ECO:0000256" key="1">
    <source>
        <dbReference type="SAM" id="MobiDB-lite"/>
    </source>
</evidence>
<evidence type="ECO:0000256" key="2">
    <source>
        <dbReference type="SAM" id="SignalP"/>
    </source>
</evidence>
<protein>
    <submittedName>
        <fullName evidence="3">DUF2782 domain-containing protein</fullName>
    </submittedName>
</protein>
<name>A0ABY4T1I5_9GAMM</name>
<feature type="compositionally biased region" description="Basic and acidic residues" evidence="1">
    <location>
        <begin position="53"/>
        <end position="68"/>
    </location>
</feature>
<feature type="compositionally biased region" description="Polar residues" evidence="1">
    <location>
        <begin position="78"/>
        <end position="94"/>
    </location>
</feature>
<feature type="signal peptide" evidence="2">
    <location>
        <begin position="1"/>
        <end position="31"/>
    </location>
</feature>
<sequence>MLIAPLGEILMNRSHALVAALALAFALPAVAQNAQDPASFKPAPPPPGLNDPGVREGEPDRSGAKPIERPVPYDQAQDGKTTPATSDASGSGSRSAVALPSMQDNGAVDARGQQAPQVTVRQQGDDRVEEYRTGGKLFMVVVTPKNGVPQTYMADPDGKLHHDPKNGPVNPVYYKVYEWGAAPKPAGSN</sequence>
<reference evidence="3" key="1">
    <citation type="submission" date="2020-10" db="EMBL/GenBank/DDBJ databases">
        <title>Whole-genome sequence of Luteibacter sp. EIF3.</title>
        <authorList>
            <person name="Friedrich I."/>
            <person name="Hertel R."/>
            <person name="Daniel R."/>
        </authorList>
    </citation>
    <scope>NUCLEOTIDE SEQUENCE</scope>
    <source>
        <strain evidence="3">EIF3</strain>
    </source>
</reference>
<keyword evidence="2" id="KW-0732">Signal</keyword>